<sequence>MSNRFSHLSIALIASALSVQASALEIDCASIIDETVSELRIGAASWWSEDVEKIAGMSAMAACFKAASAYRDQSGGDREEADSDPSDSAQGESLKDPSPGLSFRPLSGAGSKKPYERVRAKKGGQ</sequence>
<keyword evidence="4" id="KW-1185">Reference proteome</keyword>
<dbReference type="Proteomes" id="UP001317963">
    <property type="component" value="Chromosome"/>
</dbReference>
<proteinExistence type="predicted"/>
<evidence type="ECO:0000256" key="2">
    <source>
        <dbReference type="SAM" id="SignalP"/>
    </source>
</evidence>
<gene>
    <name evidence="3" type="ORF">E0F26_00495</name>
</gene>
<feature type="chain" id="PRO_5046211429" evidence="2">
    <location>
        <begin position="24"/>
        <end position="125"/>
    </location>
</feature>
<reference evidence="3 4" key="1">
    <citation type="submission" date="2019-02" db="EMBL/GenBank/DDBJ databases">
        <title>Halieaceae_genomes.</title>
        <authorList>
            <person name="Li S.-H."/>
        </authorList>
    </citation>
    <scope>NUCLEOTIDE SEQUENCE [LARGE SCALE GENOMIC DNA]</scope>
    <source>
        <strain evidence="3 4">JH123</strain>
    </source>
</reference>
<keyword evidence="2" id="KW-0732">Signal</keyword>
<dbReference type="RefSeq" id="WP_279242082.1">
    <property type="nucleotide sequence ID" value="NZ_CP036501.1"/>
</dbReference>
<feature type="signal peptide" evidence="2">
    <location>
        <begin position="1"/>
        <end position="23"/>
    </location>
</feature>
<evidence type="ECO:0000256" key="1">
    <source>
        <dbReference type="SAM" id="MobiDB-lite"/>
    </source>
</evidence>
<organism evidence="3 4">
    <name type="scientific">Candidatus Paraluminiphilus aquimaris</name>
    <dbReference type="NCBI Taxonomy" id="2518994"/>
    <lineage>
        <taxon>Bacteria</taxon>
        <taxon>Pseudomonadati</taxon>
        <taxon>Pseudomonadota</taxon>
        <taxon>Gammaproteobacteria</taxon>
        <taxon>Cellvibrionales</taxon>
        <taxon>Halieaceae</taxon>
        <taxon>Candidatus Paraluminiphilus</taxon>
    </lineage>
</organism>
<dbReference type="EMBL" id="CP036501">
    <property type="protein sequence ID" value="UZP73303.1"/>
    <property type="molecule type" value="Genomic_DNA"/>
</dbReference>
<evidence type="ECO:0000313" key="4">
    <source>
        <dbReference type="Proteomes" id="UP001317963"/>
    </source>
</evidence>
<protein>
    <submittedName>
        <fullName evidence="3">Uncharacterized protein</fullName>
    </submittedName>
</protein>
<accession>A0ABY6Q4D8</accession>
<feature type="region of interest" description="Disordered" evidence="1">
    <location>
        <begin position="73"/>
        <end position="125"/>
    </location>
</feature>
<name>A0ABY6Q4D8_9GAMM</name>
<evidence type="ECO:0000313" key="3">
    <source>
        <dbReference type="EMBL" id="UZP73303.1"/>
    </source>
</evidence>